<comment type="subcellular location">
    <subcellularLocation>
        <location evidence="1">Membrane</location>
        <topology evidence="1">Multi-pass membrane protein</topology>
    </subcellularLocation>
</comment>
<accession>A0A174D1W9</accession>
<evidence type="ECO:0000313" key="7">
    <source>
        <dbReference type="EMBL" id="CUO19692.1"/>
    </source>
</evidence>
<dbReference type="Pfam" id="PF01292">
    <property type="entry name" value="Ni_hydr_CYTB"/>
    <property type="match status" value="1"/>
</dbReference>
<name>A0A174D1W9_9FIRM</name>
<dbReference type="Proteomes" id="UP000095544">
    <property type="component" value="Unassembled WGS sequence"/>
</dbReference>
<dbReference type="AlphaFoldDB" id="A0A174D1W9"/>
<evidence type="ECO:0000256" key="5">
    <source>
        <dbReference type="SAM" id="Phobius"/>
    </source>
</evidence>
<keyword evidence="4 5" id="KW-0472">Membrane</keyword>
<protein>
    <submittedName>
        <fullName evidence="7">Prokaryotic cytochrome b561</fullName>
    </submittedName>
</protein>
<evidence type="ECO:0000313" key="8">
    <source>
        <dbReference type="Proteomes" id="UP000095544"/>
    </source>
</evidence>
<dbReference type="RefSeq" id="WP_050641295.1">
    <property type="nucleotide sequence ID" value="NZ_CABKUE010000009.1"/>
</dbReference>
<evidence type="ECO:0000259" key="6">
    <source>
        <dbReference type="Pfam" id="PF01292"/>
    </source>
</evidence>
<organism evidence="7 8">
    <name type="scientific">Faecalicatena contorta</name>
    <dbReference type="NCBI Taxonomy" id="39482"/>
    <lineage>
        <taxon>Bacteria</taxon>
        <taxon>Bacillati</taxon>
        <taxon>Bacillota</taxon>
        <taxon>Clostridia</taxon>
        <taxon>Lachnospirales</taxon>
        <taxon>Lachnospiraceae</taxon>
        <taxon>Faecalicatena</taxon>
    </lineage>
</organism>
<feature type="transmembrane region" description="Helical" evidence="5">
    <location>
        <begin position="7"/>
        <end position="26"/>
    </location>
</feature>
<feature type="transmembrane region" description="Helical" evidence="5">
    <location>
        <begin position="38"/>
        <end position="55"/>
    </location>
</feature>
<dbReference type="STRING" id="39482.ERS852491_01534"/>
<feature type="domain" description="Cytochrome b561 bacterial/Ni-hydrogenase" evidence="6">
    <location>
        <begin position="6"/>
        <end position="52"/>
    </location>
</feature>
<dbReference type="OrthoDB" id="2085269at2"/>
<proteinExistence type="predicted"/>
<evidence type="ECO:0000256" key="3">
    <source>
        <dbReference type="ARBA" id="ARBA00022989"/>
    </source>
</evidence>
<gene>
    <name evidence="7" type="ORF">ERS852491_01534</name>
</gene>
<evidence type="ECO:0000256" key="2">
    <source>
        <dbReference type="ARBA" id="ARBA00022692"/>
    </source>
</evidence>
<dbReference type="InterPro" id="IPR011577">
    <property type="entry name" value="Cyt_b561_bac/Ni-Hgenase"/>
</dbReference>
<keyword evidence="3 5" id="KW-1133">Transmembrane helix</keyword>
<keyword evidence="2 5" id="KW-0812">Transmembrane</keyword>
<dbReference type="EMBL" id="CYZU01000011">
    <property type="protein sequence ID" value="CUO19692.1"/>
    <property type="molecule type" value="Genomic_DNA"/>
</dbReference>
<sequence length="67" mass="7573">MKKYGEVLFYIVTVIMVLSGFLIHPLGGVMAVKILHKMSGLVFCIFLIGHITRYGRRIRKGKKAHVS</sequence>
<evidence type="ECO:0000256" key="1">
    <source>
        <dbReference type="ARBA" id="ARBA00004141"/>
    </source>
</evidence>
<reference evidence="7 8" key="1">
    <citation type="submission" date="2015-09" db="EMBL/GenBank/DDBJ databases">
        <authorList>
            <consortium name="Pathogen Informatics"/>
        </authorList>
    </citation>
    <scope>NUCLEOTIDE SEQUENCE [LARGE SCALE GENOMIC DNA]</scope>
    <source>
        <strain evidence="7 8">2789STDY5834876</strain>
    </source>
</reference>
<evidence type="ECO:0000256" key="4">
    <source>
        <dbReference type="ARBA" id="ARBA00023136"/>
    </source>
</evidence>